<dbReference type="InterPro" id="IPR052470">
    <property type="entry name" value="ER_Stress-Reg_TF"/>
</dbReference>
<dbReference type="GO" id="GO:0005634">
    <property type="term" value="C:nucleus"/>
    <property type="evidence" value="ECO:0007669"/>
    <property type="project" value="UniProtKB-ARBA"/>
</dbReference>
<name>N6T636_DENPD</name>
<dbReference type="CDD" id="cd14691">
    <property type="entry name" value="bZIP_XBP1"/>
    <property type="match status" value="1"/>
</dbReference>
<dbReference type="SMART" id="SM00338">
    <property type="entry name" value="BRLZ"/>
    <property type="match status" value="1"/>
</dbReference>
<dbReference type="EMBL" id="KB741006">
    <property type="protein sequence ID" value="ENN75664.1"/>
    <property type="molecule type" value="Genomic_DNA"/>
</dbReference>
<dbReference type="AlphaFoldDB" id="N6T636"/>
<dbReference type="PANTHER" id="PTHR46542:SF1">
    <property type="entry name" value="X-BOX BINDING PROTEIN 1"/>
    <property type="match status" value="1"/>
</dbReference>
<dbReference type="GO" id="GO:0000981">
    <property type="term" value="F:DNA-binding transcription factor activity, RNA polymerase II-specific"/>
    <property type="evidence" value="ECO:0007669"/>
    <property type="project" value="TreeGrafter"/>
</dbReference>
<dbReference type="Gene3D" id="1.20.5.170">
    <property type="match status" value="1"/>
</dbReference>
<sequence>MTSTVLPVPAILSILSDSNYLLDQTADGQMQRAKKRRLDHLSWEEKIQRKKLKNRVAAQTSRDRKKAKVEQMETAIQQLFNKNETLIGECDRLRATNERLLAENSELHRNAPLPMPEPDCRVRAREWINRVPPSAERNERLLSSGSSRRAEAPPVEDSPDLPSLPELLDQLESDTVDLNALEHFTQTLLEDIARDLENAAQKTTDQDQEAVPDKMVGAPAKQLEPSGGAAVDPDISQYLLLHHNYAKSRPAKEAQPPRRLKALRPKPPACAHQPLLLRAEVAGNVSPKSDMGYESLGSPLSSCELDSWDQSVSGLFPTLF</sequence>
<protein>
    <submittedName>
        <fullName evidence="1">Uncharacterized protein</fullName>
    </submittedName>
</protein>
<organism evidence="1">
    <name type="scientific">Dendroctonus ponderosae</name>
    <name type="common">Mountain pine beetle</name>
    <dbReference type="NCBI Taxonomy" id="77166"/>
    <lineage>
        <taxon>Eukaryota</taxon>
        <taxon>Metazoa</taxon>
        <taxon>Ecdysozoa</taxon>
        <taxon>Arthropoda</taxon>
        <taxon>Hexapoda</taxon>
        <taxon>Insecta</taxon>
        <taxon>Pterygota</taxon>
        <taxon>Neoptera</taxon>
        <taxon>Endopterygota</taxon>
        <taxon>Coleoptera</taxon>
        <taxon>Polyphaga</taxon>
        <taxon>Cucujiformia</taxon>
        <taxon>Curculionidae</taxon>
        <taxon>Scolytinae</taxon>
        <taxon>Dendroctonus</taxon>
    </lineage>
</organism>
<feature type="non-terminal residue" evidence="1">
    <location>
        <position position="1"/>
    </location>
</feature>
<dbReference type="OrthoDB" id="20960at2759"/>
<dbReference type="PROSITE" id="PS50217">
    <property type="entry name" value="BZIP"/>
    <property type="match status" value="1"/>
</dbReference>
<dbReference type="SUPFAM" id="SSF57959">
    <property type="entry name" value="Leucine zipper domain"/>
    <property type="match status" value="1"/>
</dbReference>
<proteinExistence type="predicted"/>
<evidence type="ECO:0000313" key="1">
    <source>
        <dbReference type="EMBL" id="ENN75664.1"/>
    </source>
</evidence>
<dbReference type="Pfam" id="PF00170">
    <property type="entry name" value="bZIP_1"/>
    <property type="match status" value="1"/>
</dbReference>
<gene>
    <name evidence="1" type="ORF">YQE_07762</name>
</gene>
<dbReference type="PROSITE" id="PS00036">
    <property type="entry name" value="BZIP_BASIC"/>
    <property type="match status" value="1"/>
</dbReference>
<dbReference type="InterPro" id="IPR004827">
    <property type="entry name" value="bZIP"/>
</dbReference>
<dbReference type="PANTHER" id="PTHR46542">
    <property type="entry name" value="X-BOX BINDING PROTEIN 1"/>
    <property type="match status" value="1"/>
</dbReference>
<dbReference type="GO" id="GO:0000977">
    <property type="term" value="F:RNA polymerase II transcription regulatory region sequence-specific DNA binding"/>
    <property type="evidence" value="ECO:0007669"/>
    <property type="project" value="TreeGrafter"/>
</dbReference>
<reference evidence="1" key="1">
    <citation type="journal article" date="2013" name="Genome Biol.">
        <title>Draft genome of the mountain pine beetle, Dendroctonus ponderosae Hopkins, a major forest pest.</title>
        <authorList>
            <person name="Keeling C.I."/>
            <person name="Yuen M.M."/>
            <person name="Liao N.Y."/>
            <person name="Docking T.R."/>
            <person name="Chan S.K."/>
            <person name="Taylor G.A."/>
            <person name="Palmquist D.L."/>
            <person name="Jackman S.D."/>
            <person name="Nguyen A."/>
            <person name="Li M."/>
            <person name="Henderson H."/>
            <person name="Janes J.K."/>
            <person name="Zhao Y."/>
            <person name="Pandoh P."/>
            <person name="Moore R."/>
            <person name="Sperling F.A."/>
            <person name="Huber D.P."/>
            <person name="Birol I."/>
            <person name="Jones S.J."/>
            <person name="Bohlmann J."/>
        </authorList>
    </citation>
    <scope>NUCLEOTIDE SEQUENCE</scope>
</reference>
<accession>N6T636</accession>
<dbReference type="HOGENOM" id="CLU_797725_0_0_1"/>
<dbReference type="InterPro" id="IPR046347">
    <property type="entry name" value="bZIP_sf"/>
</dbReference>